<evidence type="ECO:0008006" key="3">
    <source>
        <dbReference type="Google" id="ProtNLM"/>
    </source>
</evidence>
<protein>
    <recommendedName>
        <fullName evidence="3">Toxin-antitoxin system HicB family antitoxin</fullName>
    </recommendedName>
</protein>
<organism evidence="1 2">
    <name type="scientific">Phascolarctobacterium succinatutens</name>
    <dbReference type="NCBI Taxonomy" id="626940"/>
    <lineage>
        <taxon>Bacteria</taxon>
        <taxon>Bacillati</taxon>
        <taxon>Bacillota</taxon>
        <taxon>Negativicutes</taxon>
        <taxon>Acidaminococcales</taxon>
        <taxon>Acidaminococcaceae</taxon>
        <taxon>Phascolarctobacterium</taxon>
    </lineage>
</organism>
<dbReference type="InterPro" id="IPR051404">
    <property type="entry name" value="TA_system_antitoxin"/>
</dbReference>
<dbReference type="STRING" id="626940.BHW43_09545"/>
<dbReference type="Gene3D" id="3.30.160.250">
    <property type="match status" value="1"/>
</dbReference>
<dbReference type="InterPro" id="IPR049389">
    <property type="entry name" value="TTHA0281-like"/>
</dbReference>
<dbReference type="AlphaFoldDB" id="A0A1Q6R2E0"/>
<dbReference type="EMBL" id="MNTG01000044">
    <property type="protein sequence ID" value="OLA36545.1"/>
    <property type="molecule type" value="Genomic_DNA"/>
</dbReference>
<accession>A0A1Q6R2E0</accession>
<dbReference type="Pfam" id="PF21748">
    <property type="entry name" value="UPF0150"/>
    <property type="match status" value="1"/>
</dbReference>
<dbReference type="Proteomes" id="UP000186777">
    <property type="component" value="Unassembled WGS sequence"/>
</dbReference>
<comment type="caution">
    <text evidence="1">The sequence shown here is derived from an EMBL/GenBank/DDBJ whole genome shotgun (WGS) entry which is preliminary data.</text>
</comment>
<dbReference type="InterPro" id="IPR010985">
    <property type="entry name" value="Ribbon_hlx_hlx"/>
</dbReference>
<dbReference type="GO" id="GO:0006355">
    <property type="term" value="P:regulation of DNA-templated transcription"/>
    <property type="evidence" value="ECO:0007669"/>
    <property type="project" value="InterPro"/>
</dbReference>
<dbReference type="SUPFAM" id="SSF143100">
    <property type="entry name" value="TTHA1013/TTHA0281-like"/>
    <property type="match status" value="1"/>
</dbReference>
<dbReference type="Pfam" id="PF05534">
    <property type="entry name" value="HicB"/>
    <property type="match status" value="1"/>
</dbReference>
<dbReference type="InterPro" id="IPR035069">
    <property type="entry name" value="TTHA1013/TTHA0281-like"/>
</dbReference>
<sequence>MKKDFNYYMSLNYPVEISVIPEDEGGGYLASIPLLPGCMTDGETVEEAYTNLQDAKREWIIDMLDRGLPINEPNMKPHFSGRFVVRVPKTLHRLLAEESEREGISLNQFVNNSLAFVVGQKLAH</sequence>
<evidence type="ECO:0000313" key="2">
    <source>
        <dbReference type="Proteomes" id="UP000186777"/>
    </source>
</evidence>
<name>A0A1Q6R2E0_9FIRM</name>
<gene>
    <name evidence="1" type="ORF">BHW43_09545</name>
</gene>
<proteinExistence type="predicted"/>
<dbReference type="PANTHER" id="PTHR34504:SF2">
    <property type="entry name" value="UPF0150 PROTEIN SSL0259"/>
    <property type="match status" value="1"/>
</dbReference>
<reference evidence="1 2" key="1">
    <citation type="journal article" date="2016" name="Nat. Biotechnol.">
        <title>Measurement of bacterial replication rates in microbial communities.</title>
        <authorList>
            <person name="Brown C.T."/>
            <person name="Olm M.R."/>
            <person name="Thomas B.C."/>
            <person name="Banfield J.F."/>
        </authorList>
    </citation>
    <scope>NUCLEOTIDE SEQUENCE [LARGE SCALE GENOMIC DNA]</scope>
    <source>
        <strain evidence="1">46_33</strain>
    </source>
</reference>
<dbReference type="PANTHER" id="PTHR34504">
    <property type="entry name" value="ANTITOXIN HICB"/>
    <property type="match status" value="1"/>
</dbReference>
<evidence type="ECO:0000313" key="1">
    <source>
        <dbReference type="EMBL" id="OLA36545.1"/>
    </source>
</evidence>
<dbReference type="SUPFAM" id="SSF47598">
    <property type="entry name" value="Ribbon-helix-helix"/>
    <property type="match status" value="1"/>
</dbReference>
<dbReference type="InterPro" id="IPR008651">
    <property type="entry name" value="Uncharacterised_HicB"/>
</dbReference>